<gene>
    <name evidence="2" type="primary">Dgri\GH16913</name>
    <name evidence="2" type="ORF">Dgri_GH16913</name>
</gene>
<evidence type="ECO:0000256" key="1">
    <source>
        <dbReference type="ARBA" id="ARBA00023033"/>
    </source>
</evidence>
<proteinExistence type="predicted"/>
<keyword evidence="1" id="KW-0503">Monooxygenase</keyword>
<keyword evidence="3" id="KW-1185">Reference proteome</keyword>
<accession>B4IXQ1</accession>
<dbReference type="AlphaFoldDB" id="B4IXQ1"/>
<dbReference type="GO" id="GO:0020037">
    <property type="term" value="F:heme binding"/>
    <property type="evidence" value="ECO:0007669"/>
    <property type="project" value="InterPro"/>
</dbReference>
<dbReference type="SUPFAM" id="SSF48264">
    <property type="entry name" value="Cytochrome P450"/>
    <property type="match status" value="1"/>
</dbReference>
<dbReference type="EMBL" id="CH916366">
    <property type="protein sequence ID" value="EDV97513.1"/>
    <property type="molecule type" value="Genomic_DNA"/>
</dbReference>
<dbReference type="GO" id="GO:0004497">
    <property type="term" value="F:monooxygenase activity"/>
    <property type="evidence" value="ECO:0007669"/>
    <property type="project" value="UniProtKB-KW"/>
</dbReference>
<dbReference type="InParanoid" id="B4IXQ1"/>
<name>B4IXQ1_DROGR</name>
<dbReference type="GO" id="GO:0016705">
    <property type="term" value="F:oxidoreductase activity, acting on paired donors, with incorporation or reduction of molecular oxygen"/>
    <property type="evidence" value="ECO:0007669"/>
    <property type="project" value="InterPro"/>
</dbReference>
<evidence type="ECO:0000313" key="2">
    <source>
        <dbReference type="EMBL" id="EDV97513.1"/>
    </source>
</evidence>
<dbReference type="eggNOG" id="KOG0156">
    <property type="taxonomic scope" value="Eukaryota"/>
</dbReference>
<reference evidence="2 3" key="1">
    <citation type="journal article" date="2007" name="Nature">
        <title>Evolution of genes and genomes on the Drosophila phylogeny.</title>
        <authorList>
            <consortium name="Drosophila 12 Genomes Consortium"/>
            <person name="Clark A.G."/>
            <person name="Eisen M.B."/>
            <person name="Smith D.R."/>
            <person name="Bergman C.M."/>
            <person name="Oliver B."/>
            <person name="Markow T.A."/>
            <person name="Kaufman T.C."/>
            <person name="Kellis M."/>
            <person name="Gelbart W."/>
            <person name="Iyer V.N."/>
            <person name="Pollard D.A."/>
            <person name="Sackton T.B."/>
            <person name="Larracuente A.M."/>
            <person name="Singh N.D."/>
            <person name="Abad J.P."/>
            <person name="Abt D.N."/>
            <person name="Adryan B."/>
            <person name="Aguade M."/>
            <person name="Akashi H."/>
            <person name="Anderson W.W."/>
            <person name="Aquadro C.F."/>
            <person name="Ardell D.H."/>
            <person name="Arguello R."/>
            <person name="Artieri C.G."/>
            <person name="Barbash D.A."/>
            <person name="Barker D."/>
            <person name="Barsanti P."/>
            <person name="Batterham P."/>
            <person name="Batzoglou S."/>
            <person name="Begun D."/>
            <person name="Bhutkar A."/>
            <person name="Blanco E."/>
            <person name="Bosak S.A."/>
            <person name="Bradley R.K."/>
            <person name="Brand A.D."/>
            <person name="Brent M.R."/>
            <person name="Brooks A.N."/>
            <person name="Brown R.H."/>
            <person name="Butlin R.K."/>
            <person name="Caggese C."/>
            <person name="Calvi B.R."/>
            <person name="Bernardo de Carvalho A."/>
            <person name="Caspi A."/>
            <person name="Castrezana S."/>
            <person name="Celniker S.E."/>
            <person name="Chang J.L."/>
            <person name="Chapple C."/>
            <person name="Chatterji S."/>
            <person name="Chinwalla A."/>
            <person name="Civetta A."/>
            <person name="Clifton S.W."/>
            <person name="Comeron J.M."/>
            <person name="Costello J.C."/>
            <person name="Coyne J.A."/>
            <person name="Daub J."/>
            <person name="David R.G."/>
            <person name="Delcher A.L."/>
            <person name="Delehaunty K."/>
            <person name="Do C.B."/>
            <person name="Ebling H."/>
            <person name="Edwards K."/>
            <person name="Eickbush T."/>
            <person name="Evans J.D."/>
            <person name="Filipski A."/>
            <person name="Findeiss S."/>
            <person name="Freyhult E."/>
            <person name="Fulton L."/>
            <person name="Fulton R."/>
            <person name="Garcia A.C."/>
            <person name="Gardiner A."/>
            <person name="Garfield D.A."/>
            <person name="Garvin B.E."/>
            <person name="Gibson G."/>
            <person name="Gilbert D."/>
            <person name="Gnerre S."/>
            <person name="Godfrey J."/>
            <person name="Good R."/>
            <person name="Gotea V."/>
            <person name="Gravely B."/>
            <person name="Greenberg A.J."/>
            <person name="Griffiths-Jones S."/>
            <person name="Gross S."/>
            <person name="Guigo R."/>
            <person name="Gustafson E.A."/>
            <person name="Haerty W."/>
            <person name="Hahn M.W."/>
            <person name="Halligan D.L."/>
            <person name="Halpern A.L."/>
            <person name="Halter G.M."/>
            <person name="Han M.V."/>
            <person name="Heger A."/>
            <person name="Hillier L."/>
            <person name="Hinrichs A.S."/>
            <person name="Holmes I."/>
            <person name="Hoskins R.A."/>
            <person name="Hubisz M.J."/>
            <person name="Hultmark D."/>
            <person name="Huntley M.A."/>
            <person name="Jaffe D.B."/>
            <person name="Jagadeeshan S."/>
            <person name="Jeck W.R."/>
            <person name="Johnson J."/>
            <person name="Jones C.D."/>
            <person name="Jordan W.C."/>
            <person name="Karpen G.H."/>
            <person name="Kataoka E."/>
            <person name="Keightley P.D."/>
            <person name="Kheradpour P."/>
            <person name="Kirkness E.F."/>
            <person name="Koerich L.B."/>
            <person name="Kristiansen K."/>
            <person name="Kudrna D."/>
            <person name="Kulathinal R.J."/>
            <person name="Kumar S."/>
            <person name="Kwok R."/>
            <person name="Lander E."/>
            <person name="Langley C.H."/>
            <person name="Lapoint R."/>
            <person name="Lazzaro B.P."/>
            <person name="Lee S.J."/>
            <person name="Levesque L."/>
            <person name="Li R."/>
            <person name="Lin C.F."/>
            <person name="Lin M.F."/>
            <person name="Lindblad-Toh K."/>
            <person name="Llopart A."/>
            <person name="Long M."/>
            <person name="Low L."/>
            <person name="Lozovsky E."/>
            <person name="Lu J."/>
            <person name="Luo M."/>
            <person name="Machado C.A."/>
            <person name="Makalowski W."/>
            <person name="Marzo M."/>
            <person name="Matsuda M."/>
            <person name="Matzkin L."/>
            <person name="McAllister B."/>
            <person name="McBride C.S."/>
            <person name="McKernan B."/>
            <person name="McKernan K."/>
            <person name="Mendez-Lago M."/>
            <person name="Minx P."/>
            <person name="Mollenhauer M.U."/>
            <person name="Montooth K."/>
            <person name="Mount S.M."/>
            <person name="Mu X."/>
            <person name="Myers E."/>
            <person name="Negre B."/>
            <person name="Newfeld S."/>
            <person name="Nielsen R."/>
            <person name="Noor M.A."/>
            <person name="O'Grady P."/>
            <person name="Pachter L."/>
            <person name="Papaceit M."/>
            <person name="Parisi M.J."/>
            <person name="Parisi M."/>
            <person name="Parts L."/>
            <person name="Pedersen J.S."/>
            <person name="Pesole G."/>
            <person name="Phillippy A.M."/>
            <person name="Ponting C.P."/>
            <person name="Pop M."/>
            <person name="Porcelli D."/>
            <person name="Powell J.R."/>
            <person name="Prohaska S."/>
            <person name="Pruitt K."/>
            <person name="Puig M."/>
            <person name="Quesneville H."/>
            <person name="Ram K.R."/>
            <person name="Rand D."/>
            <person name="Rasmussen M.D."/>
            <person name="Reed L.K."/>
            <person name="Reenan R."/>
            <person name="Reily A."/>
            <person name="Remington K.A."/>
            <person name="Rieger T.T."/>
            <person name="Ritchie M.G."/>
            <person name="Robin C."/>
            <person name="Rogers Y.H."/>
            <person name="Rohde C."/>
            <person name="Rozas J."/>
            <person name="Rubenfield M.J."/>
            <person name="Ruiz A."/>
            <person name="Russo S."/>
            <person name="Salzberg S.L."/>
            <person name="Sanchez-Gracia A."/>
            <person name="Saranga D.J."/>
            <person name="Sato H."/>
            <person name="Schaeffer S.W."/>
            <person name="Schatz M.C."/>
            <person name="Schlenke T."/>
            <person name="Schwartz R."/>
            <person name="Segarra C."/>
            <person name="Singh R.S."/>
            <person name="Sirot L."/>
            <person name="Sirota M."/>
            <person name="Sisneros N.B."/>
            <person name="Smith C.D."/>
            <person name="Smith T.F."/>
            <person name="Spieth J."/>
            <person name="Stage D.E."/>
            <person name="Stark A."/>
            <person name="Stephan W."/>
            <person name="Strausberg R.L."/>
            <person name="Strempel S."/>
            <person name="Sturgill D."/>
            <person name="Sutton G."/>
            <person name="Sutton G.G."/>
            <person name="Tao W."/>
            <person name="Teichmann S."/>
            <person name="Tobari Y.N."/>
            <person name="Tomimura Y."/>
            <person name="Tsolas J.M."/>
            <person name="Valente V.L."/>
            <person name="Venter E."/>
            <person name="Venter J.C."/>
            <person name="Vicario S."/>
            <person name="Vieira F.G."/>
            <person name="Vilella A.J."/>
            <person name="Villasante A."/>
            <person name="Walenz B."/>
            <person name="Wang J."/>
            <person name="Wasserman M."/>
            <person name="Watts T."/>
            <person name="Wilson D."/>
            <person name="Wilson R.K."/>
            <person name="Wing R.A."/>
            <person name="Wolfner M.F."/>
            <person name="Wong A."/>
            <person name="Wong G.K."/>
            <person name="Wu C.I."/>
            <person name="Wu G."/>
            <person name="Yamamoto D."/>
            <person name="Yang H.P."/>
            <person name="Yang S.P."/>
            <person name="Yorke J.A."/>
            <person name="Yoshida K."/>
            <person name="Zdobnov E."/>
            <person name="Zhang P."/>
            <person name="Zhang Y."/>
            <person name="Zimin A.V."/>
            <person name="Baldwin J."/>
            <person name="Abdouelleil A."/>
            <person name="Abdulkadir J."/>
            <person name="Abebe A."/>
            <person name="Abera B."/>
            <person name="Abreu J."/>
            <person name="Acer S.C."/>
            <person name="Aftuck L."/>
            <person name="Alexander A."/>
            <person name="An P."/>
            <person name="Anderson E."/>
            <person name="Anderson S."/>
            <person name="Arachi H."/>
            <person name="Azer M."/>
            <person name="Bachantsang P."/>
            <person name="Barry A."/>
            <person name="Bayul T."/>
            <person name="Berlin A."/>
            <person name="Bessette D."/>
            <person name="Bloom T."/>
            <person name="Blye J."/>
            <person name="Boguslavskiy L."/>
            <person name="Bonnet C."/>
            <person name="Boukhgalter B."/>
            <person name="Bourzgui I."/>
            <person name="Brown A."/>
            <person name="Cahill P."/>
            <person name="Channer S."/>
            <person name="Cheshatsang Y."/>
            <person name="Chuda L."/>
            <person name="Citroen M."/>
            <person name="Collymore A."/>
            <person name="Cooke P."/>
            <person name="Costello M."/>
            <person name="D'Aco K."/>
            <person name="Daza R."/>
            <person name="De Haan G."/>
            <person name="DeGray S."/>
            <person name="DeMaso C."/>
            <person name="Dhargay N."/>
            <person name="Dooley K."/>
            <person name="Dooley E."/>
            <person name="Doricent M."/>
            <person name="Dorje P."/>
            <person name="Dorjee K."/>
            <person name="Dupes A."/>
            <person name="Elong R."/>
            <person name="Falk J."/>
            <person name="Farina A."/>
            <person name="Faro S."/>
            <person name="Ferguson D."/>
            <person name="Fisher S."/>
            <person name="Foley C.D."/>
            <person name="Franke A."/>
            <person name="Friedrich D."/>
            <person name="Gadbois L."/>
            <person name="Gearin G."/>
            <person name="Gearin C.R."/>
            <person name="Giannoukos G."/>
            <person name="Goode T."/>
            <person name="Graham J."/>
            <person name="Grandbois E."/>
            <person name="Grewal S."/>
            <person name="Gyaltsen K."/>
            <person name="Hafez N."/>
            <person name="Hagos B."/>
            <person name="Hall J."/>
            <person name="Henson C."/>
            <person name="Hollinger A."/>
            <person name="Honan T."/>
            <person name="Huard M.D."/>
            <person name="Hughes L."/>
            <person name="Hurhula B."/>
            <person name="Husby M.E."/>
            <person name="Kamat A."/>
            <person name="Kanga B."/>
            <person name="Kashin S."/>
            <person name="Khazanovich D."/>
            <person name="Kisner P."/>
            <person name="Lance K."/>
            <person name="Lara M."/>
            <person name="Lee W."/>
            <person name="Lennon N."/>
            <person name="Letendre F."/>
            <person name="LeVine R."/>
            <person name="Lipovsky A."/>
            <person name="Liu X."/>
            <person name="Liu J."/>
            <person name="Liu S."/>
            <person name="Lokyitsang T."/>
            <person name="Lokyitsang Y."/>
            <person name="Lubonja R."/>
            <person name="Lui A."/>
            <person name="MacDonald P."/>
            <person name="Magnisalis V."/>
            <person name="Maru K."/>
            <person name="Matthews C."/>
            <person name="McCusker W."/>
            <person name="McDonough S."/>
            <person name="Mehta T."/>
            <person name="Meldrim J."/>
            <person name="Meneus L."/>
            <person name="Mihai O."/>
            <person name="Mihalev A."/>
            <person name="Mihova T."/>
            <person name="Mittelman R."/>
            <person name="Mlenga V."/>
            <person name="Montmayeur A."/>
            <person name="Mulrain L."/>
            <person name="Navidi A."/>
            <person name="Naylor J."/>
            <person name="Negash T."/>
            <person name="Nguyen T."/>
            <person name="Nguyen N."/>
            <person name="Nicol R."/>
            <person name="Norbu C."/>
            <person name="Norbu N."/>
            <person name="Novod N."/>
            <person name="O'Neill B."/>
            <person name="Osman S."/>
            <person name="Markiewicz E."/>
            <person name="Oyono O.L."/>
            <person name="Patti C."/>
            <person name="Phunkhang P."/>
            <person name="Pierre F."/>
            <person name="Priest M."/>
            <person name="Raghuraman S."/>
            <person name="Rege F."/>
            <person name="Reyes R."/>
            <person name="Rise C."/>
            <person name="Rogov P."/>
            <person name="Ross K."/>
            <person name="Ryan E."/>
            <person name="Settipalli S."/>
            <person name="Shea T."/>
            <person name="Sherpa N."/>
            <person name="Shi L."/>
            <person name="Shih D."/>
            <person name="Sparrow T."/>
            <person name="Spaulding J."/>
            <person name="Stalker J."/>
            <person name="Stange-Thomann N."/>
            <person name="Stavropoulos S."/>
            <person name="Stone C."/>
            <person name="Strader C."/>
            <person name="Tesfaye S."/>
            <person name="Thomson T."/>
            <person name="Thoulutsang Y."/>
            <person name="Thoulutsang D."/>
            <person name="Topham K."/>
            <person name="Topping I."/>
            <person name="Tsamla T."/>
            <person name="Vassiliev H."/>
            <person name="Vo A."/>
            <person name="Wangchuk T."/>
            <person name="Wangdi T."/>
            <person name="Weiand M."/>
            <person name="Wilkinson J."/>
            <person name="Wilson A."/>
            <person name="Yadav S."/>
            <person name="Young G."/>
            <person name="Yu Q."/>
            <person name="Zembek L."/>
            <person name="Zhong D."/>
            <person name="Zimmer A."/>
            <person name="Zwirko Z."/>
            <person name="Jaffe D.B."/>
            <person name="Alvarez P."/>
            <person name="Brockman W."/>
            <person name="Butler J."/>
            <person name="Chin C."/>
            <person name="Gnerre S."/>
            <person name="Grabherr M."/>
            <person name="Kleber M."/>
            <person name="Mauceli E."/>
            <person name="MacCallum I."/>
        </authorList>
    </citation>
    <scope>NUCLEOTIDE SEQUENCE [LARGE SCALE GENOMIC DNA]</scope>
    <source>
        <strain evidence="3">Tucson 15287-2541.00</strain>
    </source>
</reference>
<dbReference type="Proteomes" id="UP000001070">
    <property type="component" value="Unassembled WGS sequence"/>
</dbReference>
<dbReference type="HOGENOM" id="CLU_2335796_0_0_1"/>
<dbReference type="InterPro" id="IPR036396">
    <property type="entry name" value="Cyt_P450_sf"/>
</dbReference>
<organism evidence="3">
    <name type="scientific">Drosophila grimshawi</name>
    <name type="common">Hawaiian fruit fly</name>
    <name type="synonym">Idiomyia grimshawi</name>
    <dbReference type="NCBI Taxonomy" id="7222"/>
    <lineage>
        <taxon>Eukaryota</taxon>
        <taxon>Metazoa</taxon>
        <taxon>Ecdysozoa</taxon>
        <taxon>Arthropoda</taxon>
        <taxon>Hexapoda</taxon>
        <taxon>Insecta</taxon>
        <taxon>Pterygota</taxon>
        <taxon>Neoptera</taxon>
        <taxon>Endopterygota</taxon>
        <taxon>Diptera</taxon>
        <taxon>Brachycera</taxon>
        <taxon>Muscomorpha</taxon>
        <taxon>Ephydroidea</taxon>
        <taxon>Drosophilidae</taxon>
        <taxon>Drosophila</taxon>
        <taxon>Hawaiian Drosophila</taxon>
    </lineage>
</organism>
<sequence length="98" mass="10964">MLEIESAIGHILRIKLVLLLGSQTISNTINLALMMLAMRQDVQEQVYAEVAANMHSSSNSSMQQFRVVLPEGETPSLILQPGITLTPKPYKVRFVKRK</sequence>
<dbReference type="Gene3D" id="1.10.630.10">
    <property type="entry name" value="Cytochrome P450"/>
    <property type="match status" value="1"/>
</dbReference>
<dbReference type="GO" id="GO:0005506">
    <property type="term" value="F:iron ion binding"/>
    <property type="evidence" value="ECO:0007669"/>
    <property type="project" value="InterPro"/>
</dbReference>
<dbReference type="STRING" id="7222.B4IXQ1"/>
<keyword evidence="1" id="KW-0560">Oxidoreductase</keyword>
<evidence type="ECO:0000313" key="3">
    <source>
        <dbReference type="Proteomes" id="UP000001070"/>
    </source>
</evidence>
<protein>
    <submittedName>
        <fullName evidence="2">GH16913</fullName>
    </submittedName>
</protein>